<evidence type="ECO:0000256" key="2">
    <source>
        <dbReference type="ARBA" id="ARBA00012528"/>
    </source>
</evidence>
<dbReference type="SMART" id="SM00267">
    <property type="entry name" value="GGDEF"/>
    <property type="match status" value="1"/>
</dbReference>
<feature type="transmembrane region" description="Helical" evidence="5">
    <location>
        <begin position="26"/>
        <end position="45"/>
    </location>
</feature>
<dbReference type="InterPro" id="IPR029787">
    <property type="entry name" value="Nucleotide_cyclase"/>
</dbReference>
<dbReference type="EMBL" id="MWIP01000003">
    <property type="protein sequence ID" value="KAF1687151.1"/>
    <property type="molecule type" value="Genomic_DNA"/>
</dbReference>
<sequence>MAAVLAAMYLLCHGLALSLLPGHAAVLSFLFLIGAPLLAAVACLWRGSRGQAASGWFAAALAMVLWAGGMALNMHQQVWLGSAAMAGASMLLYVLYGVPLVFVLAHARGGPRYVDLIDGALALMLGYLFFVHTFSFVTGSRVDAQGVDNLRLMFDLENAFIAVSALVRYVATAEAARRAFFRTLALFSGLYLLVAGYINHFSTDAGFGGRVDVVIDLPFLALAVAAMRVRSRGGDPWPVSPRLARMVDVGGSLILPLALLIVSALIVDGHPRLAVAGFVTAMLGFGVRSILMQVGLLERQEALDALARLDGLTGVANRRQFDQVLRSEWSRARRDGRGMALILADVDHFKGFNDRYGHQAGDRCLQEVALALAACAMRGADLVARYGGEEFAVVVPSPSREGVLEVAERMRATVERMRLPGLAPPAVVTVSLGVGLIDAVDRSEPDALLAAADAALYDAKRQGRNRVAERRVPGEEGRTTAPAGGP</sequence>
<feature type="transmembrane region" description="Helical" evidence="5">
    <location>
        <begin position="150"/>
        <end position="171"/>
    </location>
</feature>
<dbReference type="GO" id="GO:0043709">
    <property type="term" value="P:cell adhesion involved in single-species biofilm formation"/>
    <property type="evidence" value="ECO:0007669"/>
    <property type="project" value="TreeGrafter"/>
</dbReference>
<dbReference type="InterPro" id="IPR050469">
    <property type="entry name" value="Diguanylate_Cyclase"/>
</dbReference>
<dbReference type="GO" id="GO:0005886">
    <property type="term" value="C:plasma membrane"/>
    <property type="evidence" value="ECO:0007669"/>
    <property type="project" value="TreeGrafter"/>
</dbReference>
<proteinExistence type="predicted"/>
<organism evidence="7 8">
    <name type="scientific">Pseudoxanthomonas broegbernensis</name>
    <dbReference type="NCBI Taxonomy" id="83619"/>
    <lineage>
        <taxon>Bacteria</taxon>
        <taxon>Pseudomonadati</taxon>
        <taxon>Pseudomonadota</taxon>
        <taxon>Gammaproteobacteria</taxon>
        <taxon>Lysobacterales</taxon>
        <taxon>Lysobacteraceae</taxon>
        <taxon>Pseudoxanthomonas</taxon>
    </lineage>
</organism>
<evidence type="ECO:0000313" key="8">
    <source>
        <dbReference type="Proteomes" id="UP000462066"/>
    </source>
</evidence>
<dbReference type="GO" id="GO:1902201">
    <property type="term" value="P:negative regulation of bacterial-type flagellum-dependent cell motility"/>
    <property type="evidence" value="ECO:0007669"/>
    <property type="project" value="TreeGrafter"/>
</dbReference>
<comment type="caution">
    <text evidence="7">The sequence shown here is derived from an EMBL/GenBank/DDBJ whole genome shotgun (WGS) entry which is preliminary data.</text>
</comment>
<dbReference type="Gene3D" id="3.30.70.270">
    <property type="match status" value="1"/>
</dbReference>
<dbReference type="RefSeq" id="WP_162310171.1">
    <property type="nucleotide sequence ID" value="NZ_JACHGU010000005.1"/>
</dbReference>
<comment type="catalytic activity">
    <reaction evidence="3">
        <text>2 GTP = 3',3'-c-di-GMP + 2 diphosphate</text>
        <dbReference type="Rhea" id="RHEA:24898"/>
        <dbReference type="ChEBI" id="CHEBI:33019"/>
        <dbReference type="ChEBI" id="CHEBI:37565"/>
        <dbReference type="ChEBI" id="CHEBI:58805"/>
        <dbReference type="EC" id="2.7.7.65"/>
    </reaction>
</comment>
<keyword evidence="5" id="KW-0812">Transmembrane</keyword>
<feature type="transmembrane region" description="Helical" evidence="5">
    <location>
        <begin position="52"/>
        <end position="72"/>
    </location>
</feature>
<evidence type="ECO:0000259" key="6">
    <source>
        <dbReference type="PROSITE" id="PS50887"/>
    </source>
</evidence>
<evidence type="ECO:0000256" key="5">
    <source>
        <dbReference type="SAM" id="Phobius"/>
    </source>
</evidence>
<protein>
    <recommendedName>
        <fullName evidence="2">diguanylate cyclase</fullName>
        <ecNumber evidence="2">2.7.7.65</ecNumber>
    </recommendedName>
</protein>
<keyword evidence="5" id="KW-0472">Membrane</keyword>
<gene>
    <name evidence="7" type="ORF">B1992_03950</name>
</gene>
<dbReference type="Proteomes" id="UP000462066">
    <property type="component" value="Unassembled WGS sequence"/>
</dbReference>
<dbReference type="NCBIfam" id="TIGR00254">
    <property type="entry name" value="GGDEF"/>
    <property type="match status" value="1"/>
</dbReference>
<feature type="transmembrane region" description="Helical" evidence="5">
    <location>
        <begin position="247"/>
        <end position="267"/>
    </location>
</feature>
<comment type="cofactor">
    <cofactor evidence="1">
        <name>Mg(2+)</name>
        <dbReference type="ChEBI" id="CHEBI:18420"/>
    </cofactor>
</comment>
<feature type="domain" description="GGDEF" evidence="6">
    <location>
        <begin position="337"/>
        <end position="472"/>
    </location>
</feature>
<feature type="region of interest" description="Disordered" evidence="4">
    <location>
        <begin position="465"/>
        <end position="486"/>
    </location>
</feature>
<dbReference type="Pfam" id="PF00990">
    <property type="entry name" value="GGDEF"/>
    <property type="match status" value="1"/>
</dbReference>
<name>A0A7V8GNH1_9GAMM</name>
<evidence type="ECO:0000313" key="7">
    <source>
        <dbReference type="EMBL" id="KAF1687151.1"/>
    </source>
</evidence>
<dbReference type="InterPro" id="IPR000160">
    <property type="entry name" value="GGDEF_dom"/>
</dbReference>
<evidence type="ECO:0000256" key="1">
    <source>
        <dbReference type="ARBA" id="ARBA00001946"/>
    </source>
</evidence>
<dbReference type="GO" id="GO:0052621">
    <property type="term" value="F:diguanylate cyclase activity"/>
    <property type="evidence" value="ECO:0007669"/>
    <property type="project" value="UniProtKB-EC"/>
</dbReference>
<dbReference type="CDD" id="cd01949">
    <property type="entry name" value="GGDEF"/>
    <property type="match status" value="1"/>
</dbReference>
<dbReference type="PANTHER" id="PTHR45138:SF9">
    <property type="entry name" value="DIGUANYLATE CYCLASE DGCM-RELATED"/>
    <property type="match status" value="1"/>
</dbReference>
<dbReference type="SUPFAM" id="SSF55073">
    <property type="entry name" value="Nucleotide cyclase"/>
    <property type="match status" value="1"/>
</dbReference>
<dbReference type="InterPro" id="IPR043128">
    <property type="entry name" value="Rev_trsase/Diguanyl_cyclase"/>
</dbReference>
<dbReference type="PROSITE" id="PS50887">
    <property type="entry name" value="GGDEF"/>
    <property type="match status" value="1"/>
</dbReference>
<dbReference type="FunFam" id="3.30.70.270:FF:000001">
    <property type="entry name" value="Diguanylate cyclase domain protein"/>
    <property type="match status" value="1"/>
</dbReference>
<keyword evidence="5" id="KW-1133">Transmembrane helix</keyword>
<feature type="transmembrane region" description="Helical" evidence="5">
    <location>
        <begin position="116"/>
        <end position="138"/>
    </location>
</feature>
<accession>A0A7V8GNH1</accession>
<feature type="transmembrane region" description="Helical" evidence="5">
    <location>
        <begin position="183"/>
        <end position="201"/>
    </location>
</feature>
<dbReference type="EC" id="2.7.7.65" evidence="2"/>
<reference evidence="7 8" key="1">
    <citation type="submission" date="2017-10" db="EMBL/GenBank/DDBJ databases">
        <title>Whole genome sequencing of Pseudoxanthomonas broegbernensis DSM 12573(T).</title>
        <authorList>
            <person name="Kumar S."/>
            <person name="Bansal K."/>
            <person name="Kaur A."/>
            <person name="Patil P."/>
            <person name="Sharma S."/>
            <person name="Patil P.B."/>
        </authorList>
    </citation>
    <scope>NUCLEOTIDE SEQUENCE [LARGE SCALE GENOMIC DNA]</scope>
    <source>
        <strain evidence="7 8">DSM 12573</strain>
    </source>
</reference>
<dbReference type="AlphaFoldDB" id="A0A7V8GNH1"/>
<feature type="transmembrane region" description="Helical" evidence="5">
    <location>
        <begin position="273"/>
        <end position="291"/>
    </location>
</feature>
<feature type="transmembrane region" description="Helical" evidence="5">
    <location>
        <begin position="78"/>
        <end position="104"/>
    </location>
</feature>
<evidence type="ECO:0000256" key="3">
    <source>
        <dbReference type="ARBA" id="ARBA00034247"/>
    </source>
</evidence>
<dbReference type="PANTHER" id="PTHR45138">
    <property type="entry name" value="REGULATORY COMPONENTS OF SENSORY TRANSDUCTION SYSTEM"/>
    <property type="match status" value="1"/>
</dbReference>
<feature type="compositionally biased region" description="Basic and acidic residues" evidence="4">
    <location>
        <begin position="465"/>
        <end position="478"/>
    </location>
</feature>
<keyword evidence="8" id="KW-1185">Reference proteome</keyword>
<evidence type="ECO:0000256" key="4">
    <source>
        <dbReference type="SAM" id="MobiDB-lite"/>
    </source>
</evidence>